<feature type="region of interest" description="Disordered" evidence="1">
    <location>
        <begin position="246"/>
        <end position="348"/>
    </location>
</feature>
<sequence>MASPHLTPTGSHPSHPDTRPDDLLGSHSVDRPDDHPGNHSVDRPEDRPGNHSGDHPARQPTQQPTRSTRSTRSTHRPARPTHRSDAHATALTHALVAAGRGYSVLPLTRAKLPAVRSPHHADPSPASTPCRGDCGRPGHGIHDATSDPLAVRHLFAAAPWATAYGIACGVPPHHLIGIDLDTKHGADGLTALRLLAAQHHFALPPTVTVRTPSGGRHLYFSGPPAPPVPNSAGRLAPGIDIRGTGGYLVGPGSRTSRGEYHLVPGTPRLPTAAPAPSSPSSHPSHRPTRTPTPSTTRPPRPPLPHTPIRPRPCSASSAPPRTASATPASSGPPAAPTNPASAKKWPPP</sequence>
<dbReference type="EMBL" id="BHZC01000001">
    <property type="protein sequence ID" value="GCD36227.1"/>
    <property type="molecule type" value="Genomic_DNA"/>
</dbReference>
<feature type="compositionally biased region" description="Pro residues" evidence="1">
    <location>
        <begin position="296"/>
        <end position="310"/>
    </location>
</feature>
<dbReference type="Pfam" id="PF09250">
    <property type="entry name" value="Prim-Pol"/>
    <property type="match status" value="1"/>
</dbReference>
<comment type="caution">
    <text evidence="3">The sequence shown here is derived from an EMBL/GenBank/DDBJ whole genome shotgun (WGS) entry which is preliminary data.</text>
</comment>
<dbReference type="Proteomes" id="UP000287830">
    <property type="component" value="Unassembled WGS sequence"/>
</dbReference>
<dbReference type="SUPFAM" id="SSF56747">
    <property type="entry name" value="Prim-pol domain"/>
    <property type="match status" value="1"/>
</dbReference>
<reference evidence="3 4" key="1">
    <citation type="submission" date="2018-11" db="EMBL/GenBank/DDBJ databases">
        <title>Whole genome sequence of Streptomyces chrestomyceticus NBRC 13444(T).</title>
        <authorList>
            <person name="Komaki H."/>
            <person name="Tamura T."/>
        </authorList>
    </citation>
    <scope>NUCLEOTIDE SEQUENCE [LARGE SCALE GENOMIC DNA]</scope>
    <source>
        <strain evidence="3 4">NBRC 13444</strain>
    </source>
</reference>
<feature type="compositionally biased region" description="Low complexity" evidence="1">
    <location>
        <begin position="58"/>
        <end position="71"/>
    </location>
</feature>
<feature type="compositionally biased region" description="Low complexity" evidence="1">
    <location>
        <begin position="311"/>
        <end position="342"/>
    </location>
</feature>
<dbReference type="InterPro" id="IPR015330">
    <property type="entry name" value="DNA_primase/pol_bifunc_N"/>
</dbReference>
<evidence type="ECO:0000313" key="3">
    <source>
        <dbReference type="EMBL" id="GCD36227.1"/>
    </source>
</evidence>
<feature type="compositionally biased region" description="Polar residues" evidence="1">
    <location>
        <begin position="1"/>
        <end position="12"/>
    </location>
</feature>
<accession>A0A7U9KWT2</accession>
<evidence type="ECO:0000313" key="4">
    <source>
        <dbReference type="Proteomes" id="UP000287830"/>
    </source>
</evidence>
<feature type="compositionally biased region" description="Basic and acidic residues" evidence="1">
    <location>
        <begin position="14"/>
        <end position="57"/>
    </location>
</feature>
<dbReference type="AlphaFoldDB" id="A0A7U9KWT2"/>
<feature type="domain" description="DNA primase/polymerase bifunctional N-terminal" evidence="2">
    <location>
        <begin position="94"/>
        <end position="279"/>
    </location>
</feature>
<gene>
    <name evidence="3" type="ORF">OEIGOIKO_03986</name>
</gene>
<feature type="compositionally biased region" description="Basic residues" evidence="1">
    <location>
        <begin position="72"/>
        <end position="81"/>
    </location>
</feature>
<evidence type="ECO:0000256" key="1">
    <source>
        <dbReference type="SAM" id="MobiDB-lite"/>
    </source>
</evidence>
<dbReference type="CDD" id="cd04859">
    <property type="entry name" value="Prim_Pol"/>
    <property type="match status" value="1"/>
</dbReference>
<protein>
    <submittedName>
        <fullName evidence="3">DNA primase</fullName>
    </submittedName>
</protein>
<dbReference type="SMART" id="SM00943">
    <property type="entry name" value="Prim-Pol"/>
    <property type="match status" value="1"/>
</dbReference>
<evidence type="ECO:0000259" key="2">
    <source>
        <dbReference type="SMART" id="SM00943"/>
    </source>
</evidence>
<name>A0A7U9KWT2_9ACTN</name>
<organism evidence="3 4">
    <name type="scientific">Streptomyces chrestomyceticus JCM 4735</name>
    <dbReference type="NCBI Taxonomy" id="1306181"/>
    <lineage>
        <taxon>Bacteria</taxon>
        <taxon>Bacillati</taxon>
        <taxon>Actinomycetota</taxon>
        <taxon>Actinomycetes</taxon>
        <taxon>Kitasatosporales</taxon>
        <taxon>Streptomycetaceae</taxon>
        <taxon>Streptomyces</taxon>
    </lineage>
</organism>
<feature type="region of interest" description="Disordered" evidence="1">
    <location>
        <begin position="1"/>
        <end position="87"/>
    </location>
</feature>
<proteinExistence type="predicted"/>
<feature type="compositionally biased region" description="Low complexity" evidence="1">
    <location>
        <begin position="266"/>
        <end position="282"/>
    </location>
</feature>